<organism evidence="9 10">
    <name type="scientific">Piedraia hortae CBS 480.64</name>
    <dbReference type="NCBI Taxonomy" id="1314780"/>
    <lineage>
        <taxon>Eukaryota</taxon>
        <taxon>Fungi</taxon>
        <taxon>Dikarya</taxon>
        <taxon>Ascomycota</taxon>
        <taxon>Pezizomycotina</taxon>
        <taxon>Dothideomycetes</taxon>
        <taxon>Dothideomycetidae</taxon>
        <taxon>Capnodiales</taxon>
        <taxon>Piedraiaceae</taxon>
        <taxon>Piedraia</taxon>
    </lineage>
</organism>
<evidence type="ECO:0000256" key="4">
    <source>
        <dbReference type="ARBA" id="ARBA00023163"/>
    </source>
</evidence>
<dbReference type="FunFam" id="1.20.5.170:FF:000053">
    <property type="entry name" value="BZIP transcription factor AtfA"/>
    <property type="match status" value="1"/>
</dbReference>
<dbReference type="Proteomes" id="UP000799421">
    <property type="component" value="Unassembled WGS sequence"/>
</dbReference>
<protein>
    <recommendedName>
        <fullName evidence="8">BZIP domain-containing protein</fullName>
    </recommendedName>
</protein>
<dbReference type="SUPFAM" id="SSF57959">
    <property type="entry name" value="Leucine zipper domain"/>
    <property type="match status" value="1"/>
</dbReference>
<sequence length="489" mass="51890">MTAATRSSPTPPAKSMPSSPRTRSSKKVTDTIKTEDTGDTPTERKEKSPAPPTTNAPLAPPPKPAQTGEGDYKNHLSNEENPFDSAFGVTAAGTPGKGKVPSFSNLPSPAPALPASTPTWAGPLNANIGGPSDYFTNDHHQYSGSFPTQHESSLRSGLTPGGSGFLFTQQSPDSQVLYNQLQSGGATPNTIDFHRTAMTARATNPYGAGPNGAGSQAPSNANIQPDLDTKPMVPGRGQETQDPFSTYQTNDAANGLYMLAQAGGQRGSQSYGVTQPSYPVAPTGQMHARQGNDSIVSALSSSTHNAEFSDHNQDGTGQGRGLRKKTSGRSGKRKAEETSRGANKKSRTTHGRGMASDAEDDGHNDSGDGKKLTEDEKRKSFLERNRLAALKCRQRKKQWLADLQNKVEVFGQENESLNNTVLQLKEELQALKALLVQHKDCPVSQAQGISGMAMQQLVGDTNQYAHPYGMGGPVAQAQVLPQSNQLGRG</sequence>
<dbReference type="Pfam" id="PF11786">
    <property type="entry name" value="Aft1_HRA"/>
    <property type="match status" value="1"/>
</dbReference>
<dbReference type="PANTHER" id="PTHR19304">
    <property type="entry name" value="CYCLIC-AMP RESPONSE ELEMENT BINDING PROTEIN"/>
    <property type="match status" value="1"/>
</dbReference>
<dbReference type="AlphaFoldDB" id="A0A6A7C787"/>
<dbReference type="EMBL" id="MU005963">
    <property type="protein sequence ID" value="KAF2862929.1"/>
    <property type="molecule type" value="Genomic_DNA"/>
</dbReference>
<dbReference type="InterPro" id="IPR021755">
    <property type="entry name" value="TF_Aft1_HRA"/>
</dbReference>
<feature type="compositionally biased region" description="Pro residues" evidence="7">
    <location>
        <begin position="49"/>
        <end position="64"/>
    </location>
</feature>
<dbReference type="Pfam" id="PF00170">
    <property type="entry name" value="bZIP_1"/>
    <property type="match status" value="1"/>
</dbReference>
<dbReference type="InterPro" id="IPR021756">
    <property type="entry name" value="TF_Aft1_HRR"/>
</dbReference>
<feature type="compositionally biased region" description="Basic and acidic residues" evidence="7">
    <location>
        <begin position="361"/>
        <end position="377"/>
    </location>
</feature>
<keyword evidence="10" id="KW-1185">Reference proteome</keyword>
<dbReference type="InterPro" id="IPR004827">
    <property type="entry name" value="bZIP"/>
</dbReference>
<dbReference type="Gene3D" id="1.20.5.170">
    <property type="match status" value="1"/>
</dbReference>
<feature type="compositionally biased region" description="Basic and acidic residues" evidence="7">
    <location>
        <begin position="27"/>
        <end position="48"/>
    </location>
</feature>
<reference evidence="9" key="1">
    <citation type="journal article" date="2020" name="Stud. Mycol.">
        <title>101 Dothideomycetes genomes: a test case for predicting lifestyles and emergence of pathogens.</title>
        <authorList>
            <person name="Haridas S."/>
            <person name="Albert R."/>
            <person name="Binder M."/>
            <person name="Bloem J."/>
            <person name="Labutti K."/>
            <person name="Salamov A."/>
            <person name="Andreopoulos B."/>
            <person name="Baker S."/>
            <person name="Barry K."/>
            <person name="Bills G."/>
            <person name="Bluhm B."/>
            <person name="Cannon C."/>
            <person name="Castanera R."/>
            <person name="Culley D."/>
            <person name="Daum C."/>
            <person name="Ezra D."/>
            <person name="Gonzalez J."/>
            <person name="Henrissat B."/>
            <person name="Kuo A."/>
            <person name="Liang C."/>
            <person name="Lipzen A."/>
            <person name="Lutzoni F."/>
            <person name="Magnuson J."/>
            <person name="Mondo S."/>
            <person name="Nolan M."/>
            <person name="Ohm R."/>
            <person name="Pangilinan J."/>
            <person name="Park H.-J."/>
            <person name="Ramirez L."/>
            <person name="Alfaro M."/>
            <person name="Sun H."/>
            <person name="Tritt A."/>
            <person name="Yoshinaga Y."/>
            <person name="Zwiers L.-H."/>
            <person name="Turgeon B."/>
            <person name="Goodwin S."/>
            <person name="Spatafora J."/>
            <person name="Crous P."/>
            <person name="Grigoriev I."/>
        </authorList>
    </citation>
    <scope>NUCLEOTIDE SEQUENCE</scope>
    <source>
        <strain evidence="9">CBS 480.64</strain>
    </source>
</reference>
<keyword evidence="6" id="KW-0175">Coiled coil</keyword>
<feature type="coiled-coil region" evidence="6">
    <location>
        <begin position="400"/>
        <end position="434"/>
    </location>
</feature>
<feature type="compositionally biased region" description="Polar residues" evidence="7">
    <location>
        <begin position="213"/>
        <end position="223"/>
    </location>
</feature>
<evidence type="ECO:0000256" key="3">
    <source>
        <dbReference type="ARBA" id="ARBA00023125"/>
    </source>
</evidence>
<dbReference type="SMART" id="SM00338">
    <property type="entry name" value="BRLZ"/>
    <property type="match status" value="1"/>
</dbReference>
<feature type="region of interest" description="Disordered" evidence="7">
    <location>
        <begin position="1"/>
        <end position="110"/>
    </location>
</feature>
<dbReference type="Pfam" id="PF11787">
    <property type="entry name" value="Aft1_HRR"/>
    <property type="match status" value="1"/>
</dbReference>
<evidence type="ECO:0000256" key="7">
    <source>
        <dbReference type="SAM" id="MobiDB-lite"/>
    </source>
</evidence>
<comment type="subcellular location">
    <subcellularLocation>
        <location evidence="1">Nucleus</location>
    </subcellularLocation>
</comment>
<dbReference type="GO" id="GO:0003677">
    <property type="term" value="F:DNA binding"/>
    <property type="evidence" value="ECO:0007669"/>
    <property type="project" value="UniProtKB-KW"/>
</dbReference>
<feature type="region of interest" description="Disordered" evidence="7">
    <location>
        <begin position="266"/>
        <end position="287"/>
    </location>
</feature>
<accession>A0A6A7C787</accession>
<dbReference type="GO" id="GO:0005634">
    <property type="term" value="C:nucleus"/>
    <property type="evidence" value="ECO:0007669"/>
    <property type="project" value="UniProtKB-SubCell"/>
</dbReference>
<keyword evidence="3" id="KW-0238">DNA-binding</keyword>
<evidence type="ECO:0000313" key="9">
    <source>
        <dbReference type="EMBL" id="KAF2862929.1"/>
    </source>
</evidence>
<evidence type="ECO:0000313" key="10">
    <source>
        <dbReference type="Proteomes" id="UP000799421"/>
    </source>
</evidence>
<feature type="compositionally biased region" description="Basic residues" evidence="7">
    <location>
        <begin position="321"/>
        <end position="332"/>
    </location>
</feature>
<evidence type="ECO:0000256" key="6">
    <source>
        <dbReference type="SAM" id="Coils"/>
    </source>
</evidence>
<gene>
    <name evidence="9" type="ORF">K470DRAFT_255448</name>
</gene>
<evidence type="ECO:0000259" key="8">
    <source>
        <dbReference type="PROSITE" id="PS50217"/>
    </source>
</evidence>
<feature type="compositionally biased region" description="Polar residues" evidence="7">
    <location>
        <begin position="267"/>
        <end position="277"/>
    </location>
</feature>
<feature type="region of interest" description="Disordered" evidence="7">
    <location>
        <begin position="203"/>
        <end position="245"/>
    </location>
</feature>
<dbReference type="OrthoDB" id="295274at2759"/>
<proteinExistence type="predicted"/>
<dbReference type="InterPro" id="IPR051027">
    <property type="entry name" value="bZIP_transcription_factors"/>
</dbReference>
<keyword evidence="2" id="KW-0805">Transcription regulation</keyword>
<keyword evidence="5" id="KW-0539">Nucleus</keyword>
<feature type="region of interest" description="Disordered" evidence="7">
    <location>
        <begin position="300"/>
        <end position="377"/>
    </location>
</feature>
<name>A0A6A7C787_9PEZI</name>
<dbReference type="GO" id="GO:0003700">
    <property type="term" value="F:DNA-binding transcription factor activity"/>
    <property type="evidence" value="ECO:0007669"/>
    <property type="project" value="InterPro"/>
</dbReference>
<dbReference type="PROSITE" id="PS50217">
    <property type="entry name" value="BZIP"/>
    <property type="match status" value="1"/>
</dbReference>
<evidence type="ECO:0000256" key="2">
    <source>
        <dbReference type="ARBA" id="ARBA00023015"/>
    </source>
</evidence>
<dbReference type="CDD" id="cd14687">
    <property type="entry name" value="bZIP_ATF2"/>
    <property type="match status" value="1"/>
</dbReference>
<dbReference type="InterPro" id="IPR046347">
    <property type="entry name" value="bZIP_sf"/>
</dbReference>
<feature type="domain" description="BZIP" evidence="8">
    <location>
        <begin position="375"/>
        <end position="438"/>
    </location>
</feature>
<keyword evidence="4" id="KW-0804">Transcription</keyword>
<evidence type="ECO:0000256" key="5">
    <source>
        <dbReference type="ARBA" id="ARBA00023242"/>
    </source>
</evidence>
<evidence type="ECO:0000256" key="1">
    <source>
        <dbReference type="ARBA" id="ARBA00004123"/>
    </source>
</evidence>